<dbReference type="InterPro" id="IPR012907">
    <property type="entry name" value="Peptidase_S11_C"/>
</dbReference>
<evidence type="ECO:0000256" key="11">
    <source>
        <dbReference type="ARBA" id="ARBA00023316"/>
    </source>
</evidence>
<name>A0A1V4I6J1_9FIRM</name>
<dbReference type="InterPro" id="IPR015956">
    <property type="entry name" value="Peniciliin-bd_prot_C_sf"/>
</dbReference>
<evidence type="ECO:0000256" key="6">
    <source>
        <dbReference type="ARBA" id="ARBA00022670"/>
    </source>
</evidence>
<dbReference type="EMBL" id="MZGW01000004">
    <property type="protein sequence ID" value="OPJ55573.1"/>
    <property type="molecule type" value="Genomic_DNA"/>
</dbReference>
<feature type="signal peptide" evidence="17">
    <location>
        <begin position="1"/>
        <end position="23"/>
    </location>
</feature>
<evidence type="ECO:0000313" key="20">
    <source>
        <dbReference type="Proteomes" id="UP000190140"/>
    </source>
</evidence>
<dbReference type="GO" id="GO:0009002">
    <property type="term" value="F:serine-type D-Ala-D-Ala carboxypeptidase activity"/>
    <property type="evidence" value="ECO:0007669"/>
    <property type="project" value="UniProtKB-EC"/>
</dbReference>
<dbReference type="GO" id="GO:0009252">
    <property type="term" value="P:peptidoglycan biosynthetic process"/>
    <property type="evidence" value="ECO:0007669"/>
    <property type="project" value="UniProtKB-UniPathway"/>
</dbReference>
<dbReference type="STRING" id="29349.CLOTH_13310"/>
<dbReference type="PRINTS" id="PR00725">
    <property type="entry name" value="DADACBPTASE1"/>
</dbReference>
<organism evidence="19 20">
    <name type="scientific">Alkalithermobacter paradoxus</name>
    <dbReference type="NCBI Taxonomy" id="29349"/>
    <lineage>
        <taxon>Bacteria</taxon>
        <taxon>Bacillati</taxon>
        <taxon>Bacillota</taxon>
        <taxon>Clostridia</taxon>
        <taxon>Peptostreptococcales</taxon>
        <taxon>Tepidibacteraceae</taxon>
        <taxon>Alkalithermobacter</taxon>
    </lineage>
</organism>
<feature type="chain" id="PRO_5013274183" description="serine-type D-Ala-D-Ala carboxypeptidase" evidence="17">
    <location>
        <begin position="24"/>
        <end position="427"/>
    </location>
</feature>
<keyword evidence="9" id="KW-0133">Cell shape</keyword>
<keyword evidence="16" id="KW-0812">Transmembrane</keyword>
<dbReference type="SUPFAM" id="SSF56601">
    <property type="entry name" value="beta-lactamase/transpeptidase-like"/>
    <property type="match status" value="1"/>
</dbReference>
<evidence type="ECO:0000256" key="12">
    <source>
        <dbReference type="ARBA" id="ARBA00034000"/>
    </source>
</evidence>
<evidence type="ECO:0000256" key="4">
    <source>
        <dbReference type="ARBA" id="ARBA00012448"/>
    </source>
</evidence>
<keyword evidence="20" id="KW-1185">Reference proteome</keyword>
<accession>A0A1V4I6J1</accession>
<dbReference type="SMART" id="SM00936">
    <property type="entry name" value="PBP5_C"/>
    <property type="match status" value="1"/>
</dbReference>
<evidence type="ECO:0000256" key="5">
    <source>
        <dbReference type="ARBA" id="ARBA00022645"/>
    </source>
</evidence>
<feature type="active site" evidence="13">
    <location>
        <position position="113"/>
    </location>
</feature>
<dbReference type="PANTHER" id="PTHR21581:SF6">
    <property type="entry name" value="TRAFFICKING PROTEIN PARTICLE COMPLEX SUBUNIT 12"/>
    <property type="match status" value="1"/>
</dbReference>
<dbReference type="GO" id="GO:0006508">
    <property type="term" value="P:proteolysis"/>
    <property type="evidence" value="ECO:0007669"/>
    <property type="project" value="UniProtKB-KW"/>
</dbReference>
<reference evidence="19 20" key="1">
    <citation type="submission" date="2017-03" db="EMBL/GenBank/DDBJ databases">
        <title>Genome sequence of Clostridium thermoalcaliphilum DSM 7309.</title>
        <authorList>
            <person name="Poehlein A."/>
            <person name="Daniel R."/>
        </authorList>
    </citation>
    <scope>NUCLEOTIDE SEQUENCE [LARGE SCALE GENOMIC DNA]</scope>
    <source>
        <strain evidence="19 20">DSM 7309</strain>
    </source>
</reference>
<evidence type="ECO:0000256" key="14">
    <source>
        <dbReference type="PIRSR" id="PIRSR618044-2"/>
    </source>
</evidence>
<dbReference type="SUPFAM" id="SSF69189">
    <property type="entry name" value="Penicillin-binding protein associated domain"/>
    <property type="match status" value="1"/>
</dbReference>
<dbReference type="GO" id="GO:0071555">
    <property type="term" value="P:cell wall organization"/>
    <property type="evidence" value="ECO:0007669"/>
    <property type="project" value="UniProtKB-KW"/>
</dbReference>
<feature type="active site" description="Acyl-ester intermediate" evidence="13">
    <location>
        <position position="58"/>
    </location>
</feature>
<evidence type="ECO:0000256" key="17">
    <source>
        <dbReference type="SAM" id="SignalP"/>
    </source>
</evidence>
<keyword evidence="8 19" id="KW-0378">Hydrolase</keyword>
<keyword evidence="10" id="KW-0573">Peptidoglycan synthesis</keyword>
<evidence type="ECO:0000256" key="7">
    <source>
        <dbReference type="ARBA" id="ARBA00022729"/>
    </source>
</evidence>
<dbReference type="Gene3D" id="2.60.410.10">
    <property type="entry name" value="D-Ala-D-Ala carboxypeptidase, C-terminal domain"/>
    <property type="match status" value="1"/>
</dbReference>
<feature type="active site" description="Proton acceptor" evidence="13">
    <location>
        <position position="61"/>
    </location>
</feature>
<feature type="domain" description="Peptidase S11 D-Ala-D-Ala carboxypeptidase A C-terminal" evidence="18">
    <location>
        <begin position="287"/>
        <end position="378"/>
    </location>
</feature>
<comment type="catalytic activity">
    <reaction evidence="12">
        <text>Preferential cleavage: (Ac)2-L-Lys-D-Ala-|-D-Ala. Also transpeptidation of peptidyl-alanyl moieties that are N-acyl substituents of D-alanine.</text>
        <dbReference type="EC" id="3.4.16.4"/>
    </reaction>
</comment>
<comment type="pathway">
    <text evidence="2">Cell wall biogenesis; peptidoglycan biosynthesis.</text>
</comment>
<evidence type="ECO:0000256" key="10">
    <source>
        <dbReference type="ARBA" id="ARBA00022984"/>
    </source>
</evidence>
<evidence type="ECO:0000256" key="2">
    <source>
        <dbReference type="ARBA" id="ARBA00004752"/>
    </source>
</evidence>
<evidence type="ECO:0000256" key="9">
    <source>
        <dbReference type="ARBA" id="ARBA00022960"/>
    </source>
</evidence>
<evidence type="ECO:0000259" key="18">
    <source>
        <dbReference type="SMART" id="SM00936"/>
    </source>
</evidence>
<dbReference type="InterPro" id="IPR012338">
    <property type="entry name" value="Beta-lactam/transpept-like"/>
</dbReference>
<protein>
    <recommendedName>
        <fullName evidence="4">serine-type D-Ala-D-Ala carboxypeptidase</fullName>
        <ecNumber evidence="4">3.4.16.4</ecNumber>
    </recommendedName>
</protein>
<keyword evidence="16" id="KW-1133">Transmembrane helix</keyword>
<evidence type="ECO:0000256" key="1">
    <source>
        <dbReference type="ARBA" id="ARBA00003217"/>
    </source>
</evidence>
<keyword evidence="5 19" id="KW-0121">Carboxypeptidase</keyword>
<dbReference type="Gene3D" id="3.40.710.10">
    <property type="entry name" value="DD-peptidase/beta-lactamase superfamily"/>
    <property type="match status" value="1"/>
</dbReference>
<gene>
    <name evidence="19" type="primary">dacF_3</name>
    <name evidence="19" type="ORF">CLOTH_13310</name>
</gene>
<dbReference type="InterPro" id="IPR001967">
    <property type="entry name" value="Peptidase_S11_N"/>
</dbReference>
<dbReference type="Pfam" id="PF07943">
    <property type="entry name" value="PBP5_C"/>
    <property type="match status" value="1"/>
</dbReference>
<dbReference type="OrthoDB" id="9791132at2"/>
<evidence type="ECO:0000256" key="13">
    <source>
        <dbReference type="PIRSR" id="PIRSR618044-1"/>
    </source>
</evidence>
<comment type="similarity">
    <text evidence="3 15">Belongs to the peptidase S11 family.</text>
</comment>
<dbReference type="Proteomes" id="UP000190140">
    <property type="component" value="Unassembled WGS sequence"/>
</dbReference>
<evidence type="ECO:0000256" key="16">
    <source>
        <dbReference type="SAM" id="Phobius"/>
    </source>
</evidence>
<evidence type="ECO:0000256" key="8">
    <source>
        <dbReference type="ARBA" id="ARBA00022801"/>
    </source>
</evidence>
<evidence type="ECO:0000256" key="15">
    <source>
        <dbReference type="RuleBase" id="RU004016"/>
    </source>
</evidence>
<evidence type="ECO:0000256" key="3">
    <source>
        <dbReference type="ARBA" id="ARBA00007164"/>
    </source>
</evidence>
<dbReference type="Pfam" id="PF00768">
    <property type="entry name" value="Peptidase_S11"/>
    <property type="match status" value="1"/>
</dbReference>
<feature type="binding site" evidence="14">
    <location>
        <position position="238"/>
    </location>
    <ligand>
        <name>substrate</name>
    </ligand>
</feature>
<comment type="function">
    <text evidence="1">Removes C-terminal D-alanyl residues from sugar-peptide cell wall precursors.</text>
</comment>
<keyword evidence="16" id="KW-0472">Membrane</keyword>
<sequence length="427" mass="48150">MRKFLLILLPILMLFSNSLVSFAYTSPHISAEAGILIEYETGTILYEKNAHQKMYPASTTKVITALLVLENANLDDKVVIDYDLGYIDGSSMYLKKGESFTVKELLECLLIKSANDSAVALANHISGSVEEFSKLMNKRAKELGCKNSNFTNPNGLPDPNHYSTAYDLALFAKEAMKHDVFREIVKTPYLRIPPTEQTPNERVFRNSNRLLWGQGGRNTMDYKGKTVDIKYDVIDGIKTGYTNLARQCLISTGEKDGIRVISVVLKTEGKNVYIDTRTLIDYGIDNYKLENVLFKNQVLGNKLIPLSKENTINYGPADNYKILLRKNENIGNVRTDINLSPNLSAPIKYGDTVGKIKVYRDNNVLSEIDLIALSDATPILVKYSTLNTFYKTGITLLKIVILCLFIFTFIKINKLYFSKKGKNKRKK</sequence>
<dbReference type="RefSeq" id="WP_079412331.1">
    <property type="nucleotide sequence ID" value="NZ_MZGW01000004.1"/>
</dbReference>
<dbReference type="UniPathway" id="UPA00219"/>
<feature type="transmembrane region" description="Helical" evidence="16">
    <location>
        <begin position="396"/>
        <end position="417"/>
    </location>
</feature>
<comment type="caution">
    <text evidence="19">The sequence shown here is derived from an EMBL/GenBank/DDBJ whole genome shotgun (WGS) entry which is preliminary data.</text>
</comment>
<dbReference type="InterPro" id="IPR018044">
    <property type="entry name" value="Peptidase_S11"/>
</dbReference>
<keyword evidence="11" id="KW-0961">Cell wall biogenesis/degradation</keyword>
<keyword evidence="7 17" id="KW-0732">Signal</keyword>
<dbReference type="EC" id="3.4.16.4" evidence="4"/>
<dbReference type="InterPro" id="IPR037167">
    <property type="entry name" value="Peptidase_S11_C_sf"/>
</dbReference>
<dbReference type="GO" id="GO:0008360">
    <property type="term" value="P:regulation of cell shape"/>
    <property type="evidence" value="ECO:0007669"/>
    <property type="project" value="UniProtKB-KW"/>
</dbReference>
<keyword evidence="6" id="KW-0645">Protease</keyword>
<dbReference type="PANTHER" id="PTHR21581">
    <property type="entry name" value="D-ALANYL-D-ALANINE CARBOXYPEPTIDASE"/>
    <property type="match status" value="1"/>
</dbReference>
<evidence type="ECO:0000313" key="19">
    <source>
        <dbReference type="EMBL" id="OPJ55573.1"/>
    </source>
</evidence>
<proteinExistence type="inferred from homology"/>
<dbReference type="AlphaFoldDB" id="A0A1V4I6J1"/>